<feature type="region of interest" description="Disordered" evidence="1">
    <location>
        <begin position="392"/>
        <end position="444"/>
    </location>
</feature>
<feature type="region of interest" description="Disordered" evidence="1">
    <location>
        <begin position="115"/>
        <end position="136"/>
    </location>
</feature>
<comment type="caution">
    <text evidence="2">The sequence shown here is derived from an EMBL/GenBank/DDBJ whole genome shotgun (WGS) entry which is preliminary data.</text>
</comment>
<accession>A0ABQ9NW64</accession>
<feature type="compositionally biased region" description="Low complexity" evidence="1">
    <location>
        <begin position="392"/>
        <end position="401"/>
    </location>
</feature>
<keyword evidence="3" id="KW-1185">Reference proteome</keyword>
<feature type="compositionally biased region" description="Pro residues" evidence="1">
    <location>
        <begin position="407"/>
        <end position="422"/>
    </location>
</feature>
<feature type="region of interest" description="Disordered" evidence="1">
    <location>
        <begin position="1"/>
        <end position="37"/>
    </location>
</feature>
<feature type="region of interest" description="Disordered" evidence="1">
    <location>
        <begin position="158"/>
        <end position="204"/>
    </location>
</feature>
<evidence type="ECO:0000256" key="1">
    <source>
        <dbReference type="SAM" id="MobiDB-lite"/>
    </source>
</evidence>
<proteinExistence type="predicted"/>
<sequence>MTTPPSTSHSVEESDATTNAQADKSAQGDQPELDTDAFVRTSIAVTAENLKDTLADLKRQCETLEGSSSKVYISGSITVEVRTPVSQSHQISVVDDLEADPPSLGVVVKQLASTTNGNGHARAPSHAPGAPSPYSLPFFAPTSTNILDLDRTLESDLVPRKKRKRDDDDDDDDGGDTNGLGSAPKRLREDSGGDEAMEADEKDLMDMSSKEFQALLSELRDDVQEDTTAGLNHLQRLLRRWREQWREKNGWLFDYFKLQHEEERRKKQWFEAKFKALEDALVTGDVPIEDEPAEGGEGSIKAHKVMAQFRNLSNQIRWVEDCRRIADEAHDIKEDNWRVTSATFHDNSQRRQQSHENWVKAEMKKQGNVLTQVLTEVRGLSNLTMSLKWETPTAPAPTTAANSRAPVPIPRLPKPRAPPFPTLPDGNVQVTPRNNIARANRPSS</sequence>
<feature type="compositionally biased region" description="Acidic residues" evidence="1">
    <location>
        <begin position="192"/>
        <end position="201"/>
    </location>
</feature>
<reference evidence="2" key="1">
    <citation type="submission" date="2022-10" db="EMBL/GenBank/DDBJ databases">
        <title>Culturing micro-colonial fungi from biological soil crusts in the Mojave desert and describing Neophaeococcomyces mojavensis, and introducing the new genera and species Taxawa tesnikishii.</title>
        <authorList>
            <person name="Kurbessoian T."/>
            <person name="Stajich J.E."/>
        </authorList>
    </citation>
    <scope>NUCLEOTIDE SEQUENCE</scope>
    <source>
        <strain evidence="2">TK_1</strain>
    </source>
</reference>
<feature type="compositionally biased region" description="Polar residues" evidence="1">
    <location>
        <begin position="16"/>
        <end position="28"/>
    </location>
</feature>
<gene>
    <name evidence="2" type="ORF">H2201_003899</name>
</gene>
<dbReference type="EMBL" id="JAPDRL010000023">
    <property type="protein sequence ID" value="KAJ9665988.1"/>
    <property type="molecule type" value="Genomic_DNA"/>
</dbReference>
<name>A0ABQ9NW64_9PEZI</name>
<protein>
    <submittedName>
        <fullName evidence="2">Uncharacterized protein</fullName>
    </submittedName>
</protein>
<organism evidence="2 3">
    <name type="scientific">Coniosporium apollinis</name>
    <dbReference type="NCBI Taxonomy" id="61459"/>
    <lineage>
        <taxon>Eukaryota</taxon>
        <taxon>Fungi</taxon>
        <taxon>Dikarya</taxon>
        <taxon>Ascomycota</taxon>
        <taxon>Pezizomycotina</taxon>
        <taxon>Dothideomycetes</taxon>
        <taxon>Dothideomycetes incertae sedis</taxon>
        <taxon>Coniosporium</taxon>
    </lineage>
</organism>
<evidence type="ECO:0000313" key="2">
    <source>
        <dbReference type="EMBL" id="KAJ9665988.1"/>
    </source>
</evidence>
<evidence type="ECO:0000313" key="3">
    <source>
        <dbReference type="Proteomes" id="UP001172684"/>
    </source>
</evidence>
<dbReference type="Proteomes" id="UP001172684">
    <property type="component" value="Unassembled WGS sequence"/>
</dbReference>